<proteinExistence type="predicted"/>
<keyword evidence="3" id="KW-1185">Reference proteome</keyword>
<organism evidence="2 3">
    <name type="scientific">Ancylostoma duodenale</name>
    <dbReference type="NCBI Taxonomy" id="51022"/>
    <lineage>
        <taxon>Eukaryota</taxon>
        <taxon>Metazoa</taxon>
        <taxon>Ecdysozoa</taxon>
        <taxon>Nematoda</taxon>
        <taxon>Chromadorea</taxon>
        <taxon>Rhabditida</taxon>
        <taxon>Rhabditina</taxon>
        <taxon>Rhabditomorpha</taxon>
        <taxon>Strongyloidea</taxon>
        <taxon>Ancylostomatidae</taxon>
        <taxon>Ancylostomatinae</taxon>
        <taxon>Ancylostoma</taxon>
    </lineage>
</organism>
<feature type="compositionally biased region" description="Polar residues" evidence="1">
    <location>
        <begin position="81"/>
        <end position="93"/>
    </location>
</feature>
<feature type="non-terminal residue" evidence="2">
    <location>
        <position position="114"/>
    </location>
</feature>
<feature type="region of interest" description="Disordered" evidence="1">
    <location>
        <begin position="75"/>
        <end position="98"/>
    </location>
</feature>
<evidence type="ECO:0000313" key="3">
    <source>
        <dbReference type="Proteomes" id="UP000054047"/>
    </source>
</evidence>
<evidence type="ECO:0000313" key="2">
    <source>
        <dbReference type="EMBL" id="KIH43292.1"/>
    </source>
</evidence>
<feature type="non-terminal residue" evidence="2">
    <location>
        <position position="1"/>
    </location>
</feature>
<sequence length="114" mass="13083">AGIRSSALRQQSKIRDAAAYAKLSKIRWAGHVIRFNDKRWTRAVSDWTPWDVKRTIGRPPTRWSDFFTKSFKDRYDDPCPSNGQNPLDNSGSREGQMEGLLAPARYIRRSTGVK</sequence>
<protein>
    <submittedName>
        <fullName evidence="2">Uncharacterized protein</fullName>
    </submittedName>
</protein>
<dbReference type="EMBL" id="KN787244">
    <property type="protein sequence ID" value="KIH43292.1"/>
    <property type="molecule type" value="Genomic_DNA"/>
</dbReference>
<dbReference type="AlphaFoldDB" id="A0A0C2C109"/>
<accession>A0A0C2C109</accession>
<name>A0A0C2C109_9BILA</name>
<reference evidence="2 3" key="1">
    <citation type="submission" date="2013-12" db="EMBL/GenBank/DDBJ databases">
        <title>Draft genome of the parsitic nematode Ancylostoma duodenale.</title>
        <authorList>
            <person name="Mitreva M."/>
        </authorList>
    </citation>
    <scope>NUCLEOTIDE SEQUENCE [LARGE SCALE GENOMIC DNA]</scope>
    <source>
        <strain evidence="2 3">Zhejiang</strain>
    </source>
</reference>
<evidence type="ECO:0000256" key="1">
    <source>
        <dbReference type="SAM" id="MobiDB-lite"/>
    </source>
</evidence>
<dbReference type="Proteomes" id="UP000054047">
    <property type="component" value="Unassembled WGS sequence"/>
</dbReference>
<gene>
    <name evidence="2" type="ORF">ANCDUO_26705</name>
</gene>
<dbReference type="OrthoDB" id="407509at2759"/>